<evidence type="ECO:0000313" key="2">
    <source>
        <dbReference type="Proteomes" id="UP001589855"/>
    </source>
</evidence>
<dbReference type="RefSeq" id="WP_137644892.1">
    <property type="nucleotide sequence ID" value="NZ_BAABRM010000008.1"/>
</dbReference>
<organism evidence="1 2">
    <name type="scientific">Lactiplantibacillus plajomi</name>
    <dbReference type="NCBI Taxonomy" id="1457217"/>
    <lineage>
        <taxon>Bacteria</taxon>
        <taxon>Bacillati</taxon>
        <taxon>Bacillota</taxon>
        <taxon>Bacilli</taxon>
        <taxon>Lactobacillales</taxon>
        <taxon>Lactobacillaceae</taxon>
        <taxon>Lactiplantibacillus</taxon>
    </lineage>
</organism>
<dbReference type="Proteomes" id="UP001589855">
    <property type="component" value="Unassembled WGS sequence"/>
</dbReference>
<accession>A0ABV6K646</accession>
<evidence type="ECO:0000313" key="1">
    <source>
        <dbReference type="EMBL" id="MFC0424657.1"/>
    </source>
</evidence>
<name>A0ABV6K646_9LACO</name>
<dbReference type="EMBL" id="JBHLUK010000073">
    <property type="protein sequence ID" value="MFC0424657.1"/>
    <property type="molecule type" value="Genomic_DNA"/>
</dbReference>
<reference evidence="1 2" key="1">
    <citation type="submission" date="2024-09" db="EMBL/GenBank/DDBJ databases">
        <authorList>
            <person name="Sun Q."/>
            <person name="Mori K."/>
        </authorList>
    </citation>
    <scope>NUCLEOTIDE SEQUENCE [LARGE SCALE GENOMIC DNA]</scope>
    <source>
        <strain evidence="1 2">TBRC 4575</strain>
    </source>
</reference>
<sequence length="88" mass="10192">MSLRSWQFNDGDLDFIQKYYPDLYRALDPTIAADRRTIAADRRTVAMTSDEQWDRIENLFVDSIAESLTEDGELTENGLKIESILDFV</sequence>
<proteinExistence type="predicted"/>
<protein>
    <submittedName>
        <fullName evidence="1">Uncharacterized protein</fullName>
    </submittedName>
</protein>
<gene>
    <name evidence="1" type="ORF">ACFFGS_11035</name>
</gene>
<keyword evidence="2" id="KW-1185">Reference proteome</keyword>
<comment type="caution">
    <text evidence="1">The sequence shown here is derived from an EMBL/GenBank/DDBJ whole genome shotgun (WGS) entry which is preliminary data.</text>
</comment>